<dbReference type="InterPro" id="IPR036868">
    <property type="entry name" value="TusA-like_sf"/>
</dbReference>
<keyword evidence="4" id="KW-1185">Reference proteome</keyword>
<dbReference type="InterPro" id="IPR001455">
    <property type="entry name" value="TusA-like"/>
</dbReference>
<gene>
    <name evidence="3" type="ORF">JOD17_003380</name>
</gene>
<dbReference type="PANTHER" id="PTHR33279">
    <property type="entry name" value="SULFUR CARRIER PROTEIN YEDF-RELATED"/>
    <property type="match status" value="1"/>
</dbReference>
<sequence>MNQDFVLDAKGMACPMPIVKTKKKMKELEKGQVLKVEATDQGAKQDFAAWANSTGNELVKTTENGEVLSFWIKKGE</sequence>
<organism evidence="3 4">
    <name type="scientific">Geomicrobium sediminis</name>
    <dbReference type="NCBI Taxonomy" id="1347788"/>
    <lineage>
        <taxon>Bacteria</taxon>
        <taxon>Bacillati</taxon>
        <taxon>Bacillota</taxon>
        <taxon>Bacilli</taxon>
        <taxon>Bacillales</taxon>
        <taxon>Geomicrobium</taxon>
    </lineage>
</organism>
<protein>
    <submittedName>
        <fullName evidence="3">TusA-related sulfurtransferase</fullName>
    </submittedName>
</protein>
<proteinExistence type="inferred from homology"/>
<reference evidence="3 4" key="1">
    <citation type="submission" date="2021-01" db="EMBL/GenBank/DDBJ databases">
        <title>Genomic Encyclopedia of Type Strains, Phase IV (KMG-IV): sequencing the most valuable type-strain genomes for metagenomic binning, comparative biology and taxonomic classification.</title>
        <authorList>
            <person name="Goeker M."/>
        </authorList>
    </citation>
    <scope>NUCLEOTIDE SEQUENCE [LARGE SCALE GENOMIC DNA]</scope>
    <source>
        <strain evidence="3 4">DSM 25540</strain>
    </source>
</reference>
<dbReference type="RefSeq" id="WP_169967336.1">
    <property type="nucleotide sequence ID" value="NZ_JAFBEC010000010.1"/>
</dbReference>
<accession>A0ABS2PFR5</accession>
<evidence type="ECO:0000256" key="1">
    <source>
        <dbReference type="ARBA" id="ARBA00008984"/>
    </source>
</evidence>
<feature type="domain" description="UPF0033" evidence="2">
    <location>
        <begin position="7"/>
        <end position="31"/>
    </location>
</feature>
<name>A0ABS2PFR5_9BACL</name>
<dbReference type="Gene3D" id="3.30.110.40">
    <property type="entry name" value="TusA-like domain"/>
    <property type="match status" value="1"/>
</dbReference>
<dbReference type="PROSITE" id="PS01148">
    <property type="entry name" value="UPF0033"/>
    <property type="match status" value="1"/>
</dbReference>
<comment type="caution">
    <text evidence="3">The sequence shown here is derived from an EMBL/GenBank/DDBJ whole genome shotgun (WGS) entry which is preliminary data.</text>
</comment>
<dbReference type="PANTHER" id="PTHR33279:SF6">
    <property type="entry name" value="SULFUR CARRIER PROTEIN YEDF-RELATED"/>
    <property type="match status" value="1"/>
</dbReference>
<dbReference type="EMBL" id="JAFBEC010000010">
    <property type="protein sequence ID" value="MBM7634278.1"/>
    <property type="molecule type" value="Genomic_DNA"/>
</dbReference>
<dbReference type="CDD" id="cd00291">
    <property type="entry name" value="SirA_YedF_YeeD"/>
    <property type="match status" value="1"/>
</dbReference>
<evidence type="ECO:0000313" key="3">
    <source>
        <dbReference type="EMBL" id="MBM7634278.1"/>
    </source>
</evidence>
<evidence type="ECO:0000313" key="4">
    <source>
        <dbReference type="Proteomes" id="UP000741863"/>
    </source>
</evidence>
<dbReference type="SUPFAM" id="SSF64307">
    <property type="entry name" value="SirA-like"/>
    <property type="match status" value="1"/>
</dbReference>
<dbReference type="Proteomes" id="UP000741863">
    <property type="component" value="Unassembled WGS sequence"/>
</dbReference>
<dbReference type="Pfam" id="PF01206">
    <property type="entry name" value="TusA"/>
    <property type="match status" value="1"/>
</dbReference>
<evidence type="ECO:0000259" key="2">
    <source>
        <dbReference type="PROSITE" id="PS01148"/>
    </source>
</evidence>
<comment type="similarity">
    <text evidence="1">Belongs to the sulfur carrier protein TusA family.</text>
</comment>